<dbReference type="GO" id="GO:0005634">
    <property type="term" value="C:nucleus"/>
    <property type="evidence" value="ECO:0007669"/>
    <property type="project" value="UniProtKB-SubCell"/>
</dbReference>
<dbReference type="PANTHER" id="PTHR12801:SF82">
    <property type="entry name" value="RNA EXONUCLEASE 5"/>
    <property type="match status" value="1"/>
</dbReference>
<evidence type="ECO:0000313" key="9">
    <source>
        <dbReference type="Proteomes" id="UP000886998"/>
    </source>
</evidence>
<evidence type="ECO:0000256" key="4">
    <source>
        <dbReference type="ARBA" id="ARBA00022801"/>
    </source>
</evidence>
<comment type="similarity">
    <text evidence="2">Belongs to the REXO1/REXO3 family.</text>
</comment>
<keyword evidence="9" id="KW-1185">Reference proteome</keyword>
<dbReference type="Proteomes" id="UP000886998">
    <property type="component" value="Unassembled WGS sequence"/>
</dbReference>
<feature type="domain" description="Exonuclease" evidence="7">
    <location>
        <begin position="227"/>
        <end position="386"/>
    </location>
</feature>
<reference evidence="8" key="1">
    <citation type="submission" date="2020-08" db="EMBL/GenBank/DDBJ databases">
        <title>Multicomponent nature underlies the extraordinary mechanical properties of spider dragline silk.</title>
        <authorList>
            <person name="Kono N."/>
            <person name="Nakamura H."/>
            <person name="Mori M."/>
            <person name="Yoshida Y."/>
            <person name="Ohtoshi R."/>
            <person name="Malay A.D."/>
            <person name="Moran D.A.P."/>
            <person name="Tomita M."/>
            <person name="Numata K."/>
            <person name="Arakawa K."/>
        </authorList>
    </citation>
    <scope>NUCLEOTIDE SEQUENCE</scope>
</reference>
<dbReference type="GO" id="GO:0004527">
    <property type="term" value="F:exonuclease activity"/>
    <property type="evidence" value="ECO:0007669"/>
    <property type="project" value="UniProtKB-KW"/>
</dbReference>
<accession>A0A8X6XIN7</accession>
<keyword evidence="3" id="KW-0540">Nuclease</keyword>
<dbReference type="GO" id="GO:0003676">
    <property type="term" value="F:nucleic acid binding"/>
    <property type="evidence" value="ECO:0007669"/>
    <property type="project" value="InterPro"/>
</dbReference>
<sequence>FRFLLCSGRVKGRISEPEFYINERGEGQKSEPEFCINERGKGAEVILKDCRSGRHNLIVEPLYTVDIYMAVFRSITSIHHDKMNFRWGTFEQPGMIEKTVLLVVEGFTKSYLLENMSKLNNIALFKHVAETASPNIHFATELSTMHLVTDFHIRNKKTFSSVFSKGAGVKIKKSVAGKFFSKLNLLLSPVQMLKEHFPMPDSNYKRSKCDNYVFTKESYSRVSKNSPMFALDCEMCVTTKKSELTRIAVVNENCEVIYNTLVKPDNEIVNYLTEISGITEKMLQDVTIKLSDVQQQLQKIMPPDAILIGHSLNCDLHALQMIHPYVIDTTQIFDESGIKSTKKALRTLALTYLDKIIQNKGEGHDPVEDAITAMQLVKLKLQDINKSGRQYIYSQALSSFGENYLNNSNGSSGLSTNSNSKRVDLGFFSRFSSRTNHSKRCCLIGNESSLEHYDKDILTDNVKKNIKSFRKNIIKKTLKEVRNNDLIISHLNYNQTCEQGALKEFNAILRLLYDAHDHGYMFMVLISGVDENNYSDIKSGLLMSVLKPVD</sequence>
<evidence type="ECO:0000256" key="3">
    <source>
        <dbReference type="ARBA" id="ARBA00022722"/>
    </source>
</evidence>
<evidence type="ECO:0000259" key="7">
    <source>
        <dbReference type="SMART" id="SM00479"/>
    </source>
</evidence>
<dbReference type="SUPFAM" id="SSF53098">
    <property type="entry name" value="Ribonuclease H-like"/>
    <property type="match status" value="1"/>
</dbReference>
<dbReference type="InterPro" id="IPR012337">
    <property type="entry name" value="RNaseH-like_sf"/>
</dbReference>
<dbReference type="SMART" id="SM00479">
    <property type="entry name" value="EXOIII"/>
    <property type="match status" value="1"/>
</dbReference>
<dbReference type="EMBL" id="BMAV01009572">
    <property type="protein sequence ID" value="GFY53938.1"/>
    <property type="molecule type" value="Genomic_DNA"/>
</dbReference>
<dbReference type="CDD" id="cd06145">
    <property type="entry name" value="REX1_like"/>
    <property type="match status" value="1"/>
</dbReference>
<dbReference type="InterPro" id="IPR013520">
    <property type="entry name" value="Ribonucl_H"/>
</dbReference>
<evidence type="ECO:0000256" key="5">
    <source>
        <dbReference type="ARBA" id="ARBA00022839"/>
    </source>
</evidence>
<comment type="caution">
    <text evidence="8">The sequence shown here is derived from an EMBL/GenBank/DDBJ whole genome shotgun (WGS) entry which is preliminary data.</text>
</comment>
<dbReference type="FunFam" id="3.30.420.10:FF:000019">
    <property type="entry name" value="RNA exonuclease NEF-sp"/>
    <property type="match status" value="1"/>
</dbReference>
<protein>
    <submittedName>
        <fullName evidence="8">RNA exonuclease 5</fullName>
    </submittedName>
</protein>
<feature type="non-terminal residue" evidence="8">
    <location>
        <position position="1"/>
    </location>
</feature>
<keyword evidence="6" id="KW-0539">Nucleus</keyword>
<evidence type="ECO:0000256" key="6">
    <source>
        <dbReference type="ARBA" id="ARBA00023242"/>
    </source>
</evidence>
<comment type="subcellular location">
    <subcellularLocation>
        <location evidence="1">Nucleus</location>
    </subcellularLocation>
</comment>
<dbReference type="InterPro" id="IPR047021">
    <property type="entry name" value="REXO1/3/4-like"/>
</dbReference>
<evidence type="ECO:0000256" key="1">
    <source>
        <dbReference type="ARBA" id="ARBA00004123"/>
    </source>
</evidence>
<dbReference type="OrthoDB" id="3996471at2759"/>
<name>A0A8X6XIN7_9ARAC</name>
<dbReference type="Gene3D" id="3.30.420.10">
    <property type="entry name" value="Ribonuclease H-like superfamily/Ribonuclease H"/>
    <property type="match status" value="1"/>
</dbReference>
<organism evidence="8 9">
    <name type="scientific">Trichonephila inaurata madagascariensis</name>
    <dbReference type="NCBI Taxonomy" id="2747483"/>
    <lineage>
        <taxon>Eukaryota</taxon>
        <taxon>Metazoa</taxon>
        <taxon>Ecdysozoa</taxon>
        <taxon>Arthropoda</taxon>
        <taxon>Chelicerata</taxon>
        <taxon>Arachnida</taxon>
        <taxon>Araneae</taxon>
        <taxon>Araneomorphae</taxon>
        <taxon>Entelegynae</taxon>
        <taxon>Araneoidea</taxon>
        <taxon>Nephilidae</taxon>
        <taxon>Trichonephila</taxon>
        <taxon>Trichonephila inaurata</taxon>
    </lineage>
</organism>
<dbReference type="InterPro" id="IPR034922">
    <property type="entry name" value="REX1-like_exo"/>
</dbReference>
<dbReference type="PANTHER" id="PTHR12801">
    <property type="entry name" value="RNA EXONUCLEASE REXO1 / RECO3 FAMILY MEMBER-RELATED"/>
    <property type="match status" value="1"/>
</dbReference>
<dbReference type="Pfam" id="PF00929">
    <property type="entry name" value="RNase_T"/>
    <property type="match status" value="1"/>
</dbReference>
<keyword evidence="5 8" id="KW-0269">Exonuclease</keyword>
<gene>
    <name evidence="8" type="primary">REXO5</name>
    <name evidence="8" type="ORF">TNIN_404831</name>
</gene>
<keyword evidence="4" id="KW-0378">Hydrolase</keyword>
<evidence type="ECO:0000256" key="2">
    <source>
        <dbReference type="ARBA" id="ARBA00006357"/>
    </source>
</evidence>
<dbReference type="AlphaFoldDB" id="A0A8X6XIN7"/>
<evidence type="ECO:0000313" key="8">
    <source>
        <dbReference type="EMBL" id="GFY53938.1"/>
    </source>
</evidence>
<dbReference type="InterPro" id="IPR036397">
    <property type="entry name" value="RNaseH_sf"/>
</dbReference>
<proteinExistence type="inferred from homology"/>